<dbReference type="PRINTS" id="PR00120">
    <property type="entry name" value="HATPASE"/>
</dbReference>
<evidence type="ECO:0000256" key="4">
    <source>
        <dbReference type="ARBA" id="ARBA00022741"/>
    </source>
</evidence>
<dbReference type="GO" id="GO:0005524">
    <property type="term" value="F:ATP binding"/>
    <property type="evidence" value="ECO:0007669"/>
    <property type="project" value="UniProtKB-KW"/>
</dbReference>
<evidence type="ECO:0000259" key="10">
    <source>
        <dbReference type="SMART" id="SM00831"/>
    </source>
</evidence>
<dbReference type="SFLD" id="SFLDF00027">
    <property type="entry name" value="p-type_atpase"/>
    <property type="match status" value="1"/>
</dbReference>
<evidence type="ECO:0000256" key="3">
    <source>
        <dbReference type="ARBA" id="ARBA00022692"/>
    </source>
</evidence>
<evidence type="ECO:0000313" key="14">
    <source>
        <dbReference type="Proteomes" id="UP000261166"/>
    </source>
</evidence>
<name>A0A3E3IXT2_9FIRM</name>
<dbReference type="SUPFAM" id="SSF81660">
    <property type="entry name" value="Metal cation-transporting ATPase, ATP-binding domain N"/>
    <property type="match status" value="1"/>
</dbReference>
<dbReference type="InterPro" id="IPR001757">
    <property type="entry name" value="P_typ_ATPase"/>
</dbReference>
<dbReference type="Gene3D" id="3.40.50.1000">
    <property type="entry name" value="HAD superfamily/HAD-like"/>
    <property type="match status" value="1"/>
</dbReference>
<comment type="caution">
    <text evidence="12">The sequence shown here is derived from an EMBL/GenBank/DDBJ whole genome shotgun (WGS) entry which is preliminary data.</text>
</comment>
<dbReference type="InterPro" id="IPR059000">
    <property type="entry name" value="ATPase_P-type_domA"/>
</dbReference>
<dbReference type="Pfam" id="PF00689">
    <property type="entry name" value="Cation_ATPase_C"/>
    <property type="match status" value="1"/>
</dbReference>
<dbReference type="FunFam" id="3.40.50.1000:FF:000001">
    <property type="entry name" value="Phospholipid-transporting ATPase IC"/>
    <property type="match status" value="1"/>
</dbReference>
<evidence type="ECO:0000256" key="6">
    <source>
        <dbReference type="ARBA" id="ARBA00022967"/>
    </source>
</evidence>
<dbReference type="SUPFAM" id="SSF56784">
    <property type="entry name" value="HAD-like"/>
    <property type="match status" value="1"/>
</dbReference>
<comment type="similarity">
    <text evidence="2">Belongs to the cation transport ATPase (P-type) (TC 3.A.3) family. Type IIA subfamily.</text>
</comment>
<evidence type="ECO:0000256" key="2">
    <source>
        <dbReference type="ARBA" id="ARBA00005675"/>
    </source>
</evidence>
<dbReference type="GeneID" id="97986482"/>
<dbReference type="Pfam" id="PF13246">
    <property type="entry name" value="Cation_ATPase"/>
    <property type="match status" value="1"/>
</dbReference>
<dbReference type="EMBL" id="QVLU01000008">
    <property type="protein sequence ID" value="RGE71904.1"/>
    <property type="molecule type" value="Genomic_DNA"/>
</dbReference>
<reference evidence="12 14" key="1">
    <citation type="submission" date="2018-08" db="EMBL/GenBank/DDBJ databases">
        <title>A genome reference for cultivated species of the human gut microbiota.</title>
        <authorList>
            <person name="Zou Y."/>
            <person name="Xue W."/>
            <person name="Luo G."/>
        </authorList>
    </citation>
    <scope>NUCLEOTIDE SEQUENCE [LARGE SCALE GENOMIC DNA]</scope>
    <source>
        <strain evidence="12 14">AF26-4BH</strain>
        <strain evidence="11">TF05-5AC</strain>
    </source>
</reference>
<proteinExistence type="inferred from homology"/>
<evidence type="ECO:0000256" key="5">
    <source>
        <dbReference type="ARBA" id="ARBA00022840"/>
    </source>
</evidence>
<dbReference type="GO" id="GO:0016020">
    <property type="term" value="C:membrane"/>
    <property type="evidence" value="ECO:0007669"/>
    <property type="project" value="UniProtKB-SubCell"/>
</dbReference>
<dbReference type="Proteomes" id="UP000261166">
    <property type="component" value="Unassembled WGS sequence"/>
</dbReference>
<accession>A0A3E3IXT2</accession>
<comment type="subcellular location">
    <subcellularLocation>
        <location evidence="1">Membrane</location>
        <topology evidence="1">Multi-pass membrane protein</topology>
    </subcellularLocation>
</comment>
<dbReference type="InterPro" id="IPR004014">
    <property type="entry name" value="ATPase_P-typ_cation-transptr_N"/>
</dbReference>
<dbReference type="Gene3D" id="1.20.1110.10">
    <property type="entry name" value="Calcium-transporting ATPase, transmembrane domain"/>
    <property type="match status" value="1"/>
</dbReference>
<dbReference type="SUPFAM" id="SSF81665">
    <property type="entry name" value="Calcium ATPase, transmembrane domain M"/>
    <property type="match status" value="1"/>
</dbReference>
<dbReference type="Pfam" id="PF00690">
    <property type="entry name" value="Cation_ATPase_N"/>
    <property type="match status" value="1"/>
</dbReference>
<feature type="transmembrane region" description="Helical" evidence="9">
    <location>
        <begin position="767"/>
        <end position="800"/>
    </location>
</feature>
<dbReference type="NCBIfam" id="TIGR01494">
    <property type="entry name" value="ATPase_P-type"/>
    <property type="match status" value="4"/>
</dbReference>
<feature type="transmembrane region" description="Helical" evidence="9">
    <location>
        <begin position="898"/>
        <end position="920"/>
    </location>
</feature>
<keyword evidence="4" id="KW-0547">Nucleotide-binding</keyword>
<evidence type="ECO:0000256" key="8">
    <source>
        <dbReference type="ARBA" id="ARBA00023136"/>
    </source>
</evidence>
<feature type="transmembrane region" description="Helical" evidence="9">
    <location>
        <begin position="820"/>
        <end position="839"/>
    </location>
</feature>
<dbReference type="PROSITE" id="PS00154">
    <property type="entry name" value="ATPASE_E1_E2"/>
    <property type="match status" value="1"/>
</dbReference>
<dbReference type="PANTHER" id="PTHR42861">
    <property type="entry name" value="CALCIUM-TRANSPORTING ATPASE"/>
    <property type="match status" value="1"/>
</dbReference>
<dbReference type="Gene3D" id="3.40.1110.10">
    <property type="entry name" value="Calcium-transporting ATPase, cytoplasmic domain N"/>
    <property type="match status" value="1"/>
</dbReference>
<dbReference type="SUPFAM" id="SSF81653">
    <property type="entry name" value="Calcium ATPase, transduction domain A"/>
    <property type="match status" value="1"/>
</dbReference>
<keyword evidence="7 9" id="KW-1133">Transmembrane helix</keyword>
<dbReference type="EMBL" id="QVLV01000003">
    <property type="protein sequence ID" value="RGE63542.1"/>
    <property type="molecule type" value="Genomic_DNA"/>
</dbReference>
<organism evidence="12 14">
    <name type="scientific">Eisenbergiella massiliensis</name>
    <dbReference type="NCBI Taxonomy" id="1720294"/>
    <lineage>
        <taxon>Bacteria</taxon>
        <taxon>Bacillati</taxon>
        <taxon>Bacillota</taxon>
        <taxon>Clostridia</taxon>
        <taxon>Lachnospirales</taxon>
        <taxon>Lachnospiraceae</taxon>
        <taxon>Eisenbergiella</taxon>
    </lineage>
</organism>
<dbReference type="Proteomes" id="UP000260812">
    <property type="component" value="Unassembled WGS sequence"/>
</dbReference>
<dbReference type="SFLD" id="SFLDS00003">
    <property type="entry name" value="Haloacid_Dehalogenase"/>
    <property type="match status" value="1"/>
</dbReference>
<evidence type="ECO:0000256" key="7">
    <source>
        <dbReference type="ARBA" id="ARBA00022989"/>
    </source>
</evidence>
<dbReference type="Gene3D" id="2.70.150.10">
    <property type="entry name" value="Calcium-transporting ATPase, cytoplasmic transduction domain A"/>
    <property type="match status" value="1"/>
</dbReference>
<dbReference type="OrthoDB" id="9760364at2"/>
<dbReference type="InterPro" id="IPR036412">
    <property type="entry name" value="HAD-like_sf"/>
</dbReference>
<dbReference type="AlphaFoldDB" id="A0A3E3IXT2"/>
<dbReference type="PRINTS" id="PR00119">
    <property type="entry name" value="CATATPASE"/>
</dbReference>
<dbReference type="InterPro" id="IPR023299">
    <property type="entry name" value="ATPase_P-typ_cyto_dom_N"/>
</dbReference>
<dbReference type="InterPro" id="IPR023214">
    <property type="entry name" value="HAD_sf"/>
</dbReference>
<keyword evidence="8 9" id="KW-0472">Membrane</keyword>
<dbReference type="RefSeq" id="WP_021638262.1">
    <property type="nucleotide sequence ID" value="NZ_JBKUNB010000001.1"/>
</dbReference>
<dbReference type="InterPro" id="IPR006068">
    <property type="entry name" value="ATPase_P-typ_cation-transptr_C"/>
</dbReference>
<dbReference type="InterPro" id="IPR023298">
    <property type="entry name" value="ATPase_P-typ_TM_dom_sf"/>
</dbReference>
<evidence type="ECO:0000256" key="1">
    <source>
        <dbReference type="ARBA" id="ARBA00004141"/>
    </source>
</evidence>
<evidence type="ECO:0000313" key="12">
    <source>
        <dbReference type="EMBL" id="RGE71904.1"/>
    </source>
</evidence>
<dbReference type="SFLD" id="SFLDG00002">
    <property type="entry name" value="C1.7:_P-type_atpase_like"/>
    <property type="match status" value="1"/>
</dbReference>
<feature type="transmembrane region" description="Helical" evidence="9">
    <location>
        <begin position="59"/>
        <end position="92"/>
    </location>
</feature>
<sequence length="937" mass="102341">MFESKSIQETCIQLDSDIDKGLTEKEAARRYQEYGKNELKEPRKKTVIESFLEQLNDPLIYVLLAAAIISLLLHEVSDAVIIAIVVFMNAIVGMIQEGKAQKALDSLKKLTSPRAYVIREGKEREIPASQLVVGDIVCLDAGCQVPADLRLTRTSSLKVEESALTGESLPIEKDAAFIARGAAAFGRSSQSGKMSDLAAADSGLTAAGKREAKVQKEMHIPLGDRYNMAYMSTIVTYGRGEGIVTATGMDTEIGKIASLINESHEDITPLQKRLGELGKILSLLSLLLCAALFLIALIQKRNMIEMLITAISLAVAAVPEGLPAVVTICLALSVTKMVKVHTIVRKLPSVETLGAVSVVCSDKTGTLTQNKMTVETCFTNQKMVGKKELAREEYREFLKGMTLCNDAVLEGGERIGDPTELALLDLSARYGLHRQALEKEYPRTRELAFDSTRKMMSTFHQRGNQTVTYTKGAPDEILKKCTGVLLYGKPVPISDQQRRQIKKAVEEMSSQALRTLAVAMRTGGSGPVEAELTFVGMVGMKDPARPEAANAVERFRDAGVTTVMITGDHVDTAFAIGKQLGIVSRPEQCMTGEEVSHLPEERFLKKLDQVRVFARVSPEHKVRIVKGFKEKGNIVAMTGDGVNDAPSLKAADIGIAMGMTGTDVAKQASDIILTDDNFATIEKAIVEGRGVYENIKKSVIFLLSSNLGEIMTMFLAVLCGLASPLKSSHILWINLITDSLPALALGVDDNDEESLMRRPPRDPKESLFAGGGLACTCFYGLLIAGISLTAFFTIPYAVILEKQIPLTINNFATVLSHEAILNRAQTYAFTVLGMSQLFHAVGMRDMRKSIFRMNHFNNKLMIAACVIGFLLQFAVTEIPFLTAAFGTAHLSLREWLRLGILAAFPLLAHELMILFSFDFVKKGNRKHKLQANTVSES</sequence>
<evidence type="ECO:0000313" key="11">
    <source>
        <dbReference type="EMBL" id="RGE63542.1"/>
    </source>
</evidence>
<gene>
    <name evidence="12" type="ORF">DWY69_10530</name>
    <name evidence="11" type="ORF">DXC51_06210</name>
</gene>
<evidence type="ECO:0000313" key="13">
    <source>
        <dbReference type="Proteomes" id="UP000260812"/>
    </source>
</evidence>
<feature type="transmembrane region" description="Helical" evidence="9">
    <location>
        <begin position="860"/>
        <end position="886"/>
    </location>
</feature>
<keyword evidence="3 9" id="KW-0812">Transmembrane</keyword>
<dbReference type="GO" id="GO:0016887">
    <property type="term" value="F:ATP hydrolysis activity"/>
    <property type="evidence" value="ECO:0007669"/>
    <property type="project" value="InterPro"/>
</dbReference>
<dbReference type="InterPro" id="IPR008250">
    <property type="entry name" value="ATPase_P-typ_transduc_dom_A_sf"/>
</dbReference>
<keyword evidence="6" id="KW-1278">Translocase</keyword>
<feature type="transmembrane region" description="Helical" evidence="9">
    <location>
        <begin position="310"/>
        <end position="335"/>
    </location>
</feature>
<dbReference type="InterPro" id="IPR018303">
    <property type="entry name" value="ATPase_P-typ_P_site"/>
</dbReference>
<dbReference type="SMART" id="SM00831">
    <property type="entry name" value="Cation_ATPase_N"/>
    <property type="match status" value="1"/>
</dbReference>
<protein>
    <submittedName>
        <fullName evidence="12">Cation-translocating P-type ATPase</fullName>
    </submittedName>
</protein>
<keyword evidence="5" id="KW-0067">ATP-binding</keyword>
<feature type="domain" description="Cation-transporting P-type ATPase N-terminal" evidence="10">
    <location>
        <begin position="1"/>
        <end position="75"/>
    </location>
</feature>
<feature type="transmembrane region" description="Helical" evidence="9">
    <location>
        <begin position="280"/>
        <end position="298"/>
    </location>
</feature>
<evidence type="ECO:0000256" key="9">
    <source>
        <dbReference type="SAM" id="Phobius"/>
    </source>
</evidence>
<keyword evidence="13" id="KW-1185">Reference proteome</keyword>
<dbReference type="FunFam" id="3.40.50.1000:FF:000028">
    <property type="entry name" value="Calcium-transporting P-type ATPase, putative"/>
    <property type="match status" value="1"/>
</dbReference>
<dbReference type="Pfam" id="PF00122">
    <property type="entry name" value="E1-E2_ATPase"/>
    <property type="match status" value="1"/>
</dbReference>
<dbReference type="InterPro" id="IPR044492">
    <property type="entry name" value="P_typ_ATPase_HD_dom"/>
</dbReference>